<dbReference type="PRINTS" id="PR00081">
    <property type="entry name" value="GDHRDH"/>
</dbReference>
<accession>A0A085Z883</accession>
<dbReference type="Pfam" id="PF00106">
    <property type="entry name" value="adh_short"/>
    <property type="match status" value="1"/>
</dbReference>
<dbReference type="AlphaFoldDB" id="A0A085Z883"/>
<protein>
    <submittedName>
        <fullName evidence="3">Oxidoreductase</fullName>
    </submittedName>
</protein>
<name>A0A085Z883_9FLAO</name>
<dbReference type="PRINTS" id="PR00080">
    <property type="entry name" value="SDRFAMILY"/>
</dbReference>
<evidence type="ECO:0000256" key="2">
    <source>
        <dbReference type="RuleBase" id="RU000363"/>
    </source>
</evidence>
<dbReference type="RefSeq" id="WP_177225336.1">
    <property type="nucleotide sequence ID" value="NZ_FPAP01000001.1"/>
</dbReference>
<dbReference type="InterPro" id="IPR050259">
    <property type="entry name" value="SDR"/>
</dbReference>
<evidence type="ECO:0000313" key="4">
    <source>
        <dbReference type="Proteomes" id="UP000028713"/>
    </source>
</evidence>
<reference evidence="3 4" key="1">
    <citation type="submission" date="2014-07" db="EMBL/GenBank/DDBJ databases">
        <title>Genome of Chryseobacterium formosense LMG 24722.</title>
        <authorList>
            <person name="Pipes S.E."/>
            <person name="Stropko S.J."/>
            <person name="Newman J.D."/>
        </authorList>
    </citation>
    <scope>NUCLEOTIDE SEQUENCE [LARGE SCALE GENOMIC DNA]</scope>
    <source>
        <strain evidence="3 4">LMG 24722</strain>
    </source>
</reference>
<dbReference type="PANTHER" id="PTHR42879">
    <property type="entry name" value="3-OXOACYL-(ACYL-CARRIER-PROTEIN) REDUCTASE"/>
    <property type="match status" value="1"/>
</dbReference>
<dbReference type="EMBL" id="JPRP01000001">
    <property type="protein sequence ID" value="KFF00647.1"/>
    <property type="molecule type" value="Genomic_DNA"/>
</dbReference>
<comment type="similarity">
    <text evidence="1 2">Belongs to the short-chain dehydrogenases/reductases (SDR) family.</text>
</comment>
<dbReference type="Proteomes" id="UP000028713">
    <property type="component" value="Unassembled WGS sequence"/>
</dbReference>
<dbReference type="InterPro" id="IPR036291">
    <property type="entry name" value="NAD(P)-bd_dom_sf"/>
</dbReference>
<gene>
    <name evidence="3" type="ORF">IX39_08450</name>
</gene>
<comment type="caution">
    <text evidence="3">The sequence shown here is derived from an EMBL/GenBank/DDBJ whole genome shotgun (WGS) entry which is preliminary data.</text>
</comment>
<sequence>MDLQLKGKKALVTGSTGGIGFGIALGLLREGATVYINGRTDEKINEAIARLKKEVPDAIVEGITADFSKVSEVNNLIKALPEIDILVNNVGVYGDQPFETTEDAEWLNDFEVNVLSGVRLSRHYAPLMKSKNWGRIIFISSESAINIPEDMILYGVTKTAYLALSRGLAKLMKGTNVTVNAILPGPTLAEGTEKMFDKIAAEKGISVEQAQLDFIKEKRPSSVIERWATTEEVANLVVYVASPLSSATSGAALRVDGGVVDSAF</sequence>
<dbReference type="STRING" id="236814.IX39_08450"/>
<dbReference type="FunFam" id="3.40.50.720:FF:000084">
    <property type="entry name" value="Short-chain dehydrogenase reductase"/>
    <property type="match status" value="1"/>
</dbReference>
<organism evidence="3 4">
    <name type="scientific">Chryseobacterium formosense</name>
    <dbReference type="NCBI Taxonomy" id="236814"/>
    <lineage>
        <taxon>Bacteria</taxon>
        <taxon>Pseudomonadati</taxon>
        <taxon>Bacteroidota</taxon>
        <taxon>Flavobacteriia</taxon>
        <taxon>Flavobacteriales</taxon>
        <taxon>Weeksellaceae</taxon>
        <taxon>Chryseobacterium group</taxon>
        <taxon>Chryseobacterium</taxon>
    </lineage>
</organism>
<dbReference type="SUPFAM" id="SSF51735">
    <property type="entry name" value="NAD(P)-binding Rossmann-fold domains"/>
    <property type="match status" value="1"/>
</dbReference>
<dbReference type="CDD" id="cd05233">
    <property type="entry name" value="SDR_c"/>
    <property type="match status" value="1"/>
</dbReference>
<evidence type="ECO:0000256" key="1">
    <source>
        <dbReference type="ARBA" id="ARBA00006484"/>
    </source>
</evidence>
<proteinExistence type="inferred from homology"/>
<dbReference type="Gene3D" id="3.40.50.720">
    <property type="entry name" value="NAD(P)-binding Rossmann-like Domain"/>
    <property type="match status" value="1"/>
</dbReference>
<keyword evidence="4" id="KW-1185">Reference proteome</keyword>
<evidence type="ECO:0000313" key="3">
    <source>
        <dbReference type="EMBL" id="KFF00647.1"/>
    </source>
</evidence>
<dbReference type="InterPro" id="IPR002347">
    <property type="entry name" value="SDR_fam"/>
</dbReference>
<dbReference type="eggNOG" id="COG1028">
    <property type="taxonomic scope" value="Bacteria"/>
</dbReference>